<keyword evidence="5" id="KW-1185">Reference proteome</keyword>
<dbReference type="GO" id="GO:0003677">
    <property type="term" value="F:DNA binding"/>
    <property type="evidence" value="ECO:0007669"/>
    <property type="project" value="UniProtKB-UniRule"/>
</dbReference>
<dbReference type="InterPro" id="IPR039532">
    <property type="entry name" value="TetR_C_Firmicutes"/>
</dbReference>
<dbReference type="InterPro" id="IPR001647">
    <property type="entry name" value="HTH_TetR"/>
</dbReference>
<dbReference type="KEGG" id="apor:DDU33_06555"/>
<sequence>MKSHSAPEKLWQAFLILLTQHSPDEISVQQLCETAHLHRSSFYRHFRDLYALTDYGFTQVAHQTMLNAHDARSTLVSIQSYLKFVEQHRFALRHLLVGNHAYRFQQAICQPFEQHLLHLFQKAGEDYIHPAPAEYVARYHIGGIARILTVWLQNSHAQTEEFIKQTDILLRHALKECLKS</sequence>
<protein>
    <recommendedName>
        <fullName evidence="3">HTH tetR-type domain-containing protein</fullName>
    </recommendedName>
</protein>
<dbReference type="EMBL" id="CP029206">
    <property type="protein sequence ID" value="AWI51159.1"/>
    <property type="molecule type" value="Genomic_DNA"/>
</dbReference>
<dbReference type="InterPro" id="IPR050624">
    <property type="entry name" value="HTH-type_Tx_Regulator"/>
</dbReference>
<reference evidence="5" key="1">
    <citation type="submission" date="2018-05" db="EMBL/GenBank/DDBJ databases">
        <title>Complete genome sequence of Actinobacillus porcitonsillarum reference strain 9953L55 (CCUG 46996).</title>
        <authorList>
            <person name="Dona V."/>
            <person name="Perreten V."/>
        </authorList>
    </citation>
    <scope>NUCLEOTIDE SEQUENCE [LARGE SCALE GENOMIC DNA]</scope>
    <source>
        <strain evidence="5">9953L55</strain>
    </source>
</reference>
<feature type="DNA-binding region" description="H-T-H motif" evidence="2">
    <location>
        <begin position="27"/>
        <end position="46"/>
    </location>
</feature>
<keyword evidence="1 2" id="KW-0238">DNA-binding</keyword>
<dbReference type="Pfam" id="PF14278">
    <property type="entry name" value="TetR_C_8"/>
    <property type="match status" value="1"/>
</dbReference>
<gene>
    <name evidence="4" type="ORF">DDU33_06555</name>
</gene>
<evidence type="ECO:0000259" key="3">
    <source>
        <dbReference type="PROSITE" id="PS50977"/>
    </source>
</evidence>
<evidence type="ECO:0000313" key="4">
    <source>
        <dbReference type="EMBL" id="AWI51159.1"/>
    </source>
</evidence>
<name>A0A2U8FJJ0_9PAST</name>
<evidence type="ECO:0000256" key="1">
    <source>
        <dbReference type="ARBA" id="ARBA00023125"/>
    </source>
</evidence>
<evidence type="ECO:0000256" key="2">
    <source>
        <dbReference type="PROSITE-ProRule" id="PRU00335"/>
    </source>
</evidence>
<dbReference type="PANTHER" id="PTHR43479">
    <property type="entry name" value="ACREF/ENVCD OPERON REPRESSOR-RELATED"/>
    <property type="match status" value="1"/>
</dbReference>
<dbReference type="RefSeq" id="WP_108923898.1">
    <property type="nucleotide sequence ID" value="NZ_CP029206.1"/>
</dbReference>
<dbReference type="PROSITE" id="PS50977">
    <property type="entry name" value="HTH_TETR_2"/>
    <property type="match status" value="1"/>
</dbReference>
<evidence type="ECO:0000313" key="5">
    <source>
        <dbReference type="Proteomes" id="UP000244920"/>
    </source>
</evidence>
<dbReference type="SUPFAM" id="SSF46689">
    <property type="entry name" value="Homeodomain-like"/>
    <property type="match status" value="1"/>
</dbReference>
<proteinExistence type="predicted"/>
<feature type="domain" description="HTH tetR-type" evidence="3">
    <location>
        <begin position="4"/>
        <end position="64"/>
    </location>
</feature>
<accession>A0A2U8FJJ0</accession>
<dbReference type="Proteomes" id="UP000244920">
    <property type="component" value="Chromosome"/>
</dbReference>
<dbReference type="Gene3D" id="1.10.357.10">
    <property type="entry name" value="Tetracycline Repressor, domain 2"/>
    <property type="match status" value="1"/>
</dbReference>
<organism evidence="4 5">
    <name type="scientific">Actinobacillus porcitonsillarum</name>
    <dbReference type="NCBI Taxonomy" id="189834"/>
    <lineage>
        <taxon>Bacteria</taxon>
        <taxon>Pseudomonadati</taxon>
        <taxon>Pseudomonadota</taxon>
        <taxon>Gammaproteobacteria</taxon>
        <taxon>Pasteurellales</taxon>
        <taxon>Pasteurellaceae</taxon>
        <taxon>Actinobacillus</taxon>
    </lineage>
</organism>
<dbReference type="AlphaFoldDB" id="A0A2U8FJJ0"/>
<dbReference type="PANTHER" id="PTHR43479:SF16">
    <property type="entry name" value="HTH TETR-TYPE DOMAIN-CONTAINING PROTEIN"/>
    <property type="match status" value="1"/>
</dbReference>
<dbReference type="InterPro" id="IPR009057">
    <property type="entry name" value="Homeodomain-like_sf"/>
</dbReference>